<evidence type="ECO:0000313" key="3">
    <source>
        <dbReference type="Proteomes" id="UP001221142"/>
    </source>
</evidence>
<keyword evidence="1" id="KW-1133">Transmembrane helix</keyword>
<dbReference type="EMBL" id="JARKIF010000012">
    <property type="protein sequence ID" value="KAJ7625838.1"/>
    <property type="molecule type" value="Genomic_DNA"/>
</dbReference>
<feature type="transmembrane region" description="Helical" evidence="1">
    <location>
        <begin position="258"/>
        <end position="283"/>
    </location>
</feature>
<name>A0AAD7BMY2_9AGAR</name>
<dbReference type="Proteomes" id="UP001221142">
    <property type="component" value="Unassembled WGS sequence"/>
</dbReference>
<evidence type="ECO:0000256" key="1">
    <source>
        <dbReference type="SAM" id="Phobius"/>
    </source>
</evidence>
<keyword evidence="3" id="KW-1185">Reference proteome</keyword>
<organism evidence="2 3">
    <name type="scientific">Roridomyces roridus</name>
    <dbReference type="NCBI Taxonomy" id="1738132"/>
    <lineage>
        <taxon>Eukaryota</taxon>
        <taxon>Fungi</taxon>
        <taxon>Dikarya</taxon>
        <taxon>Basidiomycota</taxon>
        <taxon>Agaricomycotina</taxon>
        <taxon>Agaricomycetes</taxon>
        <taxon>Agaricomycetidae</taxon>
        <taxon>Agaricales</taxon>
        <taxon>Marasmiineae</taxon>
        <taxon>Mycenaceae</taxon>
        <taxon>Roridomyces</taxon>
    </lineage>
</organism>
<evidence type="ECO:0000313" key="2">
    <source>
        <dbReference type="EMBL" id="KAJ7625838.1"/>
    </source>
</evidence>
<comment type="caution">
    <text evidence="2">The sequence shown here is derived from an EMBL/GenBank/DDBJ whole genome shotgun (WGS) entry which is preliminary data.</text>
</comment>
<dbReference type="AlphaFoldDB" id="A0AAD7BMY2"/>
<sequence length="320" mass="35419">MIFAAYSYVHTASHRIYLRRRSLPQIHMSSDLAPVSANFIALVLSTFLYGVVVLLFISDIYFLATRKTLAGRSRPKRHNFTSLVFFGIAILFLLVTAHWVVVIYQHYLTFTQTRSGAAETSYNEPTGPSEVVKVTLFLAVFLLGDSLVIYRLWIIWGRTRRIMIFPVCATLGALGSSPCRFLWYSSSSALIICVATSIGILYFQVGSSIASTTSPWARISQGGTFGLSLALLTRNNVYSTGFIAFRISRSKFGPDSRLMPFLSILVESAALQTLWLAFTAITVLVNSNVLFIALDTFPAIIGVAHLLIHARVGLGWSQDP</sequence>
<reference evidence="2" key="1">
    <citation type="submission" date="2023-03" db="EMBL/GenBank/DDBJ databases">
        <title>Massive genome expansion in bonnet fungi (Mycena s.s.) driven by repeated elements and novel gene families across ecological guilds.</title>
        <authorList>
            <consortium name="Lawrence Berkeley National Laboratory"/>
            <person name="Harder C.B."/>
            <person name="Miyauchi S."/>
            <person name="Viragh M."/>
            <person name="Kuo A."/>
            <person name="Thoen E."/>
            <person name="Andreopoulos B."/>
            <person name="Lu D."/>
            <person name="Skrede I."/>
            <person name="Drula E."/>
            <person name="Henrissat B."/>
            <person name="Morin E."/>
            <person name="Kohler A."/>
            <person name="Barry K."/>
            <person name="LaButti K."/>
            <person name="Morin E."/>
            <person name="Salamov A."/>
            <person name="Lipzen A."/>
            <person name="Mereny Z."/>
            <person name="Hegedus B."/>
            <person name="Baldrian P."/>
            <person name="Stursova M."/>
            <person name="Weitz H."/>
            <person name="Taylor A."/>
            <person name="Grigoriev I.V."/>
            <person name="Nagy L.G."/>
            <person name="Martin F."/>
            <person name="Kauserud H."/>
        </authorList>
    </citation>
    <scope>NUCLEOTIDE SEQUENCE</scope>
    <source>
        <strain evidence="2">9284</strain>
    </source>
</reference>
<keyword evidence="1" id="KW-0812">Transmembrane</keyword>
<feature type="transmembrane region" description="Helical" evidence="1">
    <location>
        <begin position="131"/>
        <end position="150"/>
    </location>
</feature>
<feature type="transmembrane region" description="Helical" evidence="1">
    <location>
        <begin position="162"/>
        <end position="183"/>
    </location>
</feature>
<proteinExistence type="predicted"/>
<protein>
    <submittedName>
        <fullName evidence="2">Uncharacterized protein</fullName>
    </submittedName>
</protein>
<feature type="transmembrane region" description="Helical" evidence="1">
    <location>
        <begin position="189"/>
        <end position="210"/>
    </location>
</feature>
<accession>A0AAD7BMY2</accession>
<feature type="transmembrane region" description="Helical" evidence="1">
    <location>
        <begin position="289"/>
        <end position="308"/>
    </location>
</feature>
<keyword evidence="1" id="KW-0472">Membrane</keyword>
<feature type="transmembrane region" description="Helical" evidence="1">
    <location>
        <begin position="83"/>
        <end position="104"/>
    </location>
</feature>
<feature type="transmembrane region" description="Helical" evidence="1">
    <location>
        <begin position="39"/>
        <end position="62"/>
    </location>
</feature>
<gene>
    <name evidence="2" type="ORF">FB45DRAFT_72422</name>
</gene>